<dbReference type="NCBIfam" id="TIGR00268">
    <property type="entry name" value="ATP-dependent sacrificial sulfur transferase LarE"/>
    <property type="match status" value="1"/>
</dbReference>
<protein>
    <recommendedName>
        <fullName evidence="3">ATP-dependent sacrificial sulfur transferase LarE</fullName>
    </recommendedName>
</protein>
<dbReference type="EMBL" id="CACRST010000010">
    <property type="protein sequence ID" value="VYS88669.1"/>
    <property type="molecule type" value="Genomic_DNA"/>
</dbReference>
<dbReference type="RefSeq" id="WP_156353338.1">
    <property type="nucleotide sequence ID" value="NZ_CACRST010000010.1"/>
</dbReference>
<evidence type="ECO:0000313" key="2">
    <source>
        <dbReference type="EMBL" id="VYS88669.1"/>
    </source>
</evidence>
<dbReference type="PIRSF" id="PIRSF006661">
    <property type="entry name" value="PP-lp_UCP006661"/>
    <property type="match status" value="1"/>
</dbReference>
<accession>A0A6N2S712</accession>
<feature type="active site" description="Nucleophile and sulfur donor" evidence="1">
    <location>
        <position position="167"/>
    </location>
</feature>
<dbReference type="Gene3D" id="3.40.50.620">
    <property type="entry name" value="HUPs"/>
    <property type="match status" value="1"/>
</dbReference>
<gene>
    <name evidence="2" type="ORF">BGLFYP119_00979</name>
</gene>
<proteinExistence type="predicted"/>
<dbReference type="PANTHER" id="PTHR43169:SF2">
    <property type="entry name" value="NAD_GMP SYNTHASE DOMAIN-CONTAINING PROTEIN"/>
    <property type="match status" value="1"/>
</dbReference>
<dbReference type="InterPro" id="IPR005232">
    <property type="entry name" value="LarE"/>
</dbReference>
<dbReference type="InterPro" id="IPR014729">
    <property type="entry name" value="Rossmann-like_a/b/a_fold"/>
</dbReference>
<dbReference type="AlphaFoldDB" id="A0A6N2S712"/>
<evidence type="ECO:0008006" key="3">
    <source>
        <dbReference type="Google" id="ProtNLM"/>
    </source>
</evidence>
<dbReference type="PANTHER" id="PTHR43169">
    <property type="entry name" value="EXSB FAMILY PROTEIN"/>
    <property type="match status" value="1"/>
</dbReference>
<evidence type="ECO:0000256" key="1">
    <source>
        <dbReference type="PIRSR" id="PIRSR006661-1"/>
    </source>
</evidence>
<sequence length="247" mass="28301">MNLEEFFFKNPKVALGFSGGVDSAFLLAMAVKYGADVQPYFIKTAFQPEFELQDAYELTSQLGLNLTVIRHDILKYPQIVSNPSDRCYSCKKVLFSLLKEQALHDGYRLLLDGTNASDQSWDRPGMKALQELQVRSPLRECGLTKAEIRKLSKEEGLFTWEKPSYACLATRIPSGTILTGELLDTVEKAESELSKLGFYDFRIRTFHGAARIQVREEQMTEILHKRKEITEKLSPYFKEIFLDLEPR</sequence>
<dbReference type="SUPFAM" id="SSF52402">
    <property type="entry name" value="Adenine nucleotide alpha hydrolases-like"/>
    <property type="match status" value="1"/>
</dbReference>
<reference evidence="2" key="1">
    <citation type="submission" date="2019-11" db="EMBL/GenBank/DDBJ databases">
        <authorList>
            <person name="Feng L."/>
        </authorList>
    </citation>
    <scope>NUCLEOTIDE SEQUENCE</scope>
    <source>
        <strain evidence="2">BgluceraseaLFYP119</strain>
    </source>
</reference>
<dbReference type="GO" id="GO:0016783">
    <property type="term" value="F:sulfurtransferase activity"/>
    <property type="evidence" value="ECO:0007669"/>
    <property type="project" value="InterPro"/>
</dbReference>
<name>A0A6N2S712_9FIRM</name>
<dbReference type="InterPro" id="IPR052188">
    <property type="entry name" value="Ni-pincer_cofactor_biosynth"/>
</dbReference>
<organism evidence="2">
    <name type="scientific">Blautia glucerasea</name>
    <dbReference type="NCBI Taxonomy" id="536633"/>
    <lineage>
        <taxon>Bacteria</taxon>
        <taxon>Bacillati</taxon>
        <taxon>Bacillota</taxon>
        <taxon>Clostridia</taxon>
        <taxon>Lachnospirales</taxon>
        <taxon>Lachnospiraceae</taxon>
        <taxon>Blautia</taxon>
    </lineage>
</organism>
<dbReference type="CDD" id="cd01990">
    <property type="entry name" value="LarE-like"/>
    <property type="match status" value="1"/>
</dbReference>